<comment type="caution">
    <text evidence="2">The sequence shown here is derived from an EMBL/GenBank/DDBJ whole genome shotgun (WGS) entry which is preliminary data.</text>
</comment>
<protein>
    <submittedName>
        <fullName evidence="2">Uncharacterized protein</fullName>
    </submittedName>
</protein>
<evidence type="ECO:0000313" key="2">
    <source>
        <dbReference type="EMBL" id="OGC60030.1"/>
    </source>
</evidence>
<feature type="region of interest" description="Disordered" evidence="1">
    <location>
        <begin position="16"/>
        <end position="42"/>
    </location>
</feature>
<proteinExistence type="predicted"/>
<dbReference type="EMBL" id="MEVL01000026">
    <property type="protein sequence ID" value="OGC60030.1"/>
    <property type="molecule type" value="Genomic_DNA"/>
</dbReference>
<dbReference type="Proteomes" id="UP000176967">
    <property type="component" value="Unassembled WGS sequence"/>
</dbReference>
<organism evidence="2 3">
    <name type="scientific">candidate division WWE3 bacterium RIFCSPLOWO2_01_FULL_53_14</name>
    <dbReference type="NCBI Taxonomy" id="1802628"/>
    <lineage>
        <taxon>Bacteria</taxon>
        <taxon>Katanobacteria</taxon>
    </lineage>
</organism>
<accession>A0A1F4VSL9</accession>
<gene>
    <name evidence="2" type="ORF">A2890_02480</name>
</gene>
<name>A0A1F4VSL9_UNCKA</name>
<dbReference type="AlphaFoldDB" id="A0A1F4VSL9"/>
<evidence type="ECO:0000256" key="1">
    <source>
        <dbReference type="SAM" id="MobiDB-lite"/>
    </source>
</evidence>
<evidence type="ECO:0000313" key="3">
    <source>
        <dbReference type="Proteomes" id="UP000176967"/>
    </source>
</evidence>
<sequence>MVALIIGAFALAERLGREQKPPEDTGQEVQYPEGSQPPPSGVDISGVKILTAAIPDEISIYSVVSSQPSFSEAEVVNFAKDLGFEETWVSKESTEGNDNYIFTKGEKFLTIDTFPPSLFFSTDSPLPNGKVPSEEQSVTAGGSLLSKIGLEDLTPLPGSYRLLAADSAHFFVTEDAASANLVSATFAPEKNDIPIVGDTSASLSATAFLDATKIIVSLRYYKTNLQIESIGTVRIKPIDTAITEAKNGAGKVVGAEPFEELDIDAKPNVLSSFSPSSVYLAYHLSGGSKLLPIYVFGGIGVMASGDGEVVATVYLPAAE</sequence>
<reference evidence="2 3" key="1">
    <citation type="journal article" date="2016" name="Nat. Commun.">
        <title>Thousands of microbial genomes shed light on interconnected biogeochemical processes in an aquifer system.</title>
        <authorList>
            <person name="Anantharaman K."/>
            <person name="Brown C.T."/>
            <person name="Hug L.A."/>
            <person name="Sharon I."/>
            <person name="Castelle C.J."/>
            <person name="Probst A.J."/>
            <person name="Thomas B.C."/>
            <person name="Singh A."/>
            <person name="Wilkins M.J."/>
            <person name="Karaoz U."/>
            <person name="Brodie E.L."/>
            <person name="Williams K.H."/>
            <person name="Hubbard S.S."/>
            <person name="Banfield J.F."/>
        </authorList>
    </citation>
    <scope>NUCLEOTIDE SEQUENCE [LARGE SCALE GENOMIC DNA]</scope>
</reference>